<dbReference type="RefSeq" id="WP_019734102.1">
    <property type="nucleotide sequence ID" value="NZ_BDNN01000224.1"/>
</dbReference>
<proteinExistence type="predicted"/>
<reference evidence="1 2" key="1">
    <citation type="journal article" date="2017" name="Genome Biol. Evol.">
        <title>Population Structure and Local Adaptation of MAC Lung Disease Agent Mycobacterium avium subsp. hominissuis.</title>
        <authorList>
            <person name="Yano H."/>
            <person name="Iwamoto T."/>
            <person name="Nishiuchi Y."/>
            <person name="Nakajima C."/>
            <person name="Starkova D.A."/>
            <person name="Mokrousov I."/>
            <person name="Narvskaya O."/>
            <person name="Yoshida S."/>
            <person name="Arikawa K."/>
            <person name="Nakanishi N."/>
            <person name="Osaki K."/>
            <person name="Nakagawa I."/>
            <person name="Ato M."/>
            <person name="Suzuki Y."/>
            <person name="Maruyama F."/>
        </authorList>
    </citation>
    <scope>NUCLEOTIDE SEQUENCE [LARGE SCALE GENOMIC DNA]</scope>
    <source>
        <strain evidence="1 2">OCU466</strain>
    </source>
</reference>
<dbReference type="AlphaFoldDB" id="A0A2A3L2R6"/>
<dbReference type="EMBL" id="LBGZ01000153">
    <property type="protein sequence ID" value="PBJ29449.1"/>
    <property type="molecule type" value="Genomic_DNA"/>
</dbReference>
<dbReference type="Proteomes" id="UP000218842">
    <property type="component" value="Unassembled WGS sequence"/>
</dbReference>
<accession>A0A2A3L2R6</accession>
<sequence>MARGLAKSAPFHRQRNSVADALLLEMYATALAAAGPGDTYAFVTTNSEDFSTVHGDRRQPHNDIADTFAPQHSSYRLGVDGLEKCLRDEFGDYLEELIAEMYFPEEPRRLDEILAAEKEMFDRIWYDRSMYHEQELIEQGKDEELKYLRRVAGPGRARVENTYGAENLGPYNKYEWGMLNGKLSALRWILGDDWDFLDT</sequence>
<evidence type="ECO:0000313" key="2">
    <source>
        <dbReference type="Proteomes" id="UP000218842"/>
    </source>
</evidence>
<gene>
    <name evidence="1" type="ORF">XV03_23820</name>
</gene>
<organism evidence="1 2">
    <name type="scientific">Mycobacterium avium subsp. hominissuis</name>
    <dbReference type="NCBI Taxonomy" id="439334"/>
    <lineage>
        <taxon>Bacteria</taxon>
        <taxon>Bacillati</taxon>
        <taxon>Actinomycetota</taxon>
        <taxon>Actinomycetes</taxon>
        <taxon>Mycobacteriales</taxon>
        <taxon>Mycobacteriaceae</taxon>
        <taxon>Mycobacterium</taxon>
        <taxon>Mycobacterium avium complex (MAC)</taxon>
    </lineage>
</organism>
<comment type="caution">
    <text evidence="1">The sequence shown here is derived from an EMBL/GenBank/DDBJ whole genome shotgun (WGS) entry which is preliminary data.</text>
</comment>
<evidence type="ECO:0000313" key="1">
    <source>
        <dbReference type="EMBL" id="PBJ29449.1"/>
    </source>
</evidence>
<protein>
    <recommendedName>
        <fullName evidence="3">DUF4935 domain-containing protein</fullName>
    </recommendedName>
</protein>
<evidence type="ECO:0008006" key="3">
    <source>
        <dbReference type="Google" id="ProtNLM"/>
    </source>
</evidence>
<name>A0A2A3L2R6_MYCAV</name>